<sequence>MRFLFIAGGGAAPVHAGAPLASAARTAGHDVIVAAPDENIELINGLGLPARGVTELGMGEAMLKDRQGNWLSMPSTEDEEMDFAGRGFARLSAAAYRATEELAEAWKPDVVIGGEYNHAAPLIAHRFGIPHVRHTWAIYDRTEVDWQGATDELEQELSRFGLTEIPGSDLFVDITPPSLRPEGAEAAQAMRWTPGNPQLPLQPWMYAKGDRPRVLITSGSRSVFVPTLGIDFFRPLLSNSLLASGDVEVVVATSEPVAAQLRAEFPDIKAGFLPLDVVAGTADLAVHHGGGVTVMTLLNAGVPQLVLPEILASAIPMRRVDAQGASITLDSHTEPVETVATAAAKILSDSSYRDNARGLAGEIAGLPAPAEIVKMIEKLV</sequence>
<feature type="domain" description="Erythromycin biosynthesis protein CIII-like C-terminal" evidence="2">
    <location>
        <begin position="243"/>
        <end position="379"/>
    </location>
</feature>
<dbReference type="GO" id="GO:0016758">
    <property type="term" value="F:hexosyltransferase activity"/>
    <property type="evidence" value="ECO:0007669"/>
    <property type="project" value="UniProtKB-ARBA"/>
</dbReference>
<dbReference type="EMBL" id="CP050177">
    <property type="protein sequence ID" value="QIQ01845.1"/>
    <property type="molecule type" value="Genomic_DNA"/>
</dbReference>
<dbReference type="Proteomes" id="UP000501179">
    <property type="component" value="Chromosome"/>
</dbReference>
<organism evidence="4 5">
    <name type="scientific">Streptomyces liangshanensis</name>
    <dbReference type="NCBI Taxonomy" id="2717324"/>
    <lineage>
        <taxon>Bacteria</taxon>
        <taxon>Bacillati</taxon>
        <taxon>Actinomycetota</taxon>
        <taxon>Actinomycetes</taxon>
        <taxon>Kitasatosporales</taxon>
        <taxon>Streptomycetaceae</taxon>
        <taxon>Streptomyces</taxon>
    </lineage>
</organism>
<dbReference type="Gene3D" id="3.40.50.2000">
    <property type="entry name" value="Glycogen Phosphorylase B"/>
    <property type="match status" value="2"/>
</dbReference>
<dbReference type="InterPro" id="IPR002213">
    <property type="entry name" value="UDP_glucos_trans"/>
</dbReference>
<gene>
    <name evidence="4" type="ORF">HA039_05670</name>
</gene>
<dbReference type="Pfam" id="PF21036">
    <property type="entry name" value="EryCIII-like_N"/>
    <property type="match status" value="1"/>
</dbReference>
<dbReference type="KEGG" id="slia:HA039_05670"/>
<dbReference type="InterPro" id="IPR010610">
    <property type="entry name" value="EryCIII-like_C"/>
</dbReference>
<reference evidence="4 5" key="1">
    <citation type="submission" date="2020-03" db="EMBL/GenBank/DDBJ databases">
        <title>A novel species.</title>
        <authorList>
            <person name="Gao J."/>
        </authorList>
    </citation>
    <scope>NUCLEOTIDE SEQUENCE [LARGE SCALE GENOMIC DNA]</scope>
    <source>
        <strain evidence="4 5">QMT-12</strain>
    </source>
</reference>
<proteinExistence type="predicted"/>
<evidence type="ECO:0000256" key="1">
    <source>
        <dbReference type="ARBA" id="ARBA00022679"/>
    </source>
</evidence>
<keyword evidence="5" id="KW-1185">Reference proteome</keyword>
<keyword evidence="1" id="KW-0808">Transferase</keyword>
<dbReference type="InterPro" id="IPR048284">
    <property type="entry name" value="EryCIII-like_N"/>
</dbReference>
<dbReference type="RefSeq" id="WP_167024672.1">
    <property type="nucleotide sequence ID" value="NZ_CP050177.1"/>
</dbReference>
<evidence type="ECO:0000259" key="2">
    <source>
        <dbReference type="Pfam" id="PF06722"/>
    </source>
</evidence>
<accession>A0A6G9GUE7</accession>
<dbReference type="SUPFAM" id="SSF53756">
    <property type="entry name" value="UDP-Glycosyltransferase/glycogen phosphorylase"/>
    <property type="match status" value="1"/>
</dbReference>
<evidence type="ECO:0000313" key="4">
    <source>
        <dbReference type="EMBL" id="QIQ01845.1"/>
    </source>
</evidence>
<evidence type="ECO:0000259" key="3">
    <source>
        <dbReference type="Pfam" id="PF21036"/>
    </source>
</evidence>
<dbReference type="GO" id="GO:0008194">
    <property type="term" value="F:UDP-glycosyltransferase activity"/>
    <property type="evidence" value="ECO:0007669"/>
    <property type="project" value="InterPro"/>
</dbReference>
<dbReference type="AlphaFoldDB" id="A0A6G9GUE7"/>
<dbReference type="CDD" id="cd03784">
    <property type="entry name" value="GT1_Gtf-like"/>
    <property type="match status" value="1"/>
</dbReference>
<feature type="domain" description="Erythromycin biosynthesis protein CIII-like N-terminal" evidence="3">
    <location>
        <begin position="100"/>
        <end position="219"/>
    </location>
</feature>
<protein>
    <submittedName>
        <fullName evidence="4">DUF1205 domain-containing protein</fullName>
    </submittedName>
</protein>
<evidence type="ECO:0000313" key="5">
    <source>
        <dbReference type="Proteomes" id="UP000501179"/>
    </source>
</evidence>
<dbReference type="Pfam" id="PF06722">
    <property type="entry name" value="EryCIII-like_C"/>
    <property type="match status" value="1"/>
</dbReference>
<name>A0A6G9GUE7_9ACTN</name>